<dbReference type="InterPro" id="IPR029058">
    <property type="entry name" value="AB_hydrolase_fold"/>
</dbReference>
<keyword evidence="3" id="KW-1185">Reference proteome</keyword>
<dbReference type="GO" id="GO:0052689">
    <property type="term" value="F:carboxylic ester hydrolase activity"/>
    <property type="evidence" value="ECO:0007669"/>
    <property type="project" value="UniProtKB-ARBA"/>
</dbReference>
<sequence length="427" mass="46836">MDWATAEIPSLAALSIGALRQRQYGSEFQLLTGVDNQRSGYQSYMTRYNSDGLNVYARIDIPDAPAPNAGYPVLLYSHGWVGETNAPSFNFFLDQTGSQARYIDQLAQSGFIVITPGWRGHGTVNNVAADGIEFMKRWDNASYISPIFYAIDMLNALDSVSSIETLLAKDIAVPVNLSKVFLAGHSQGGDSALITLAIAGEGSQVTTPIAGASIFAGCFLPRIKQGELYGTMASTPQAFMAGDGQWNGTPIGANGEINADFQFPFPPDWIGTTDTAAWTWQHQSWSMATVREAYRTKYGEMYRVLKREGIGEFGFTLSTDHTGKTVIEHPEEIIDAYRATSAFHYPQYLQEPLVLHYSDQDYYSPPKWNKALADSVNGKGGDAKLLEYSGNTHSLQVSKYPWFSPPGTVAGLDQMLEHDIATFKSAH</sequence>
<dbReference type="SUPFAM" id="SSF53474">
    <property type="entry name" value="alpha/beta-Hydrolases"/>
    <property type="match status" value="1"/>
</dbReference>
<comment type="caution">
    <text evidence="2">The sequence shown here is derived from an EMBL/GenBank/DDBJ whole genome shotgun (WGS) entry which is preliminary data.</text>
</comment>
<accession>A0A5R9IR49</accession>
<gene>
    <name evidence="2" type="ORF">FE810_05250</name>
</gene>
<proteinExistence type="predicted"/>
<dbReference type="Gene3D" id="3.40.50.1820">
    <property type="entry name" value="alpha/beta hydrolase"/>
    <property type="match status" value="1"/>
</dbReference>
<dbReference type="PANTHER" id="PTHR22946:SF9">
    <property type="entry name" value="POLYKETIDE TRANSFERASE AF380"/>
    <property type="match status" value="1"/>
</dbReference>
<organism evidence="2 3">
    <name type="scientific">Thalassotalea litorea</name>
    <dbReference type="NCBI Taxonomy" id="2020715"/>
    <lineage>
        <taxon>Bacteria</taxon>
        <taxon>Pseudomonadati</taxon>
        <taxon>Pseudomonadota</taxon>
        <taxon>Gammaproteobacteria</taxon>
        <taxon>Alteromonadales</taxon>
        <taxon>Colwelliaceae</taxon>
        <taxon>Thalassotalea</taxon>
    </lineage>
</organism>
<reference evidence="2 3" key="1">
    <citation type="submission" date="2019-05" db="EMBL/GenBank/DDBJ databases">
        <title>Genome sequences of Thalassotalea litorea 1K03283.</title>
        <authorList>
            <person name="Zhang D."/>
        </authorList>
    </citation>
    <scope>NUCLEOTIDE SEQUENCE [LARGE SCALE GENOMIC DNA]</scope>
    <source>
        <strain evidence="2 3">MCCC 1K03283</strain>
    </source>
</reference>
<dbReference type="AlphaFoldDB" id="A0A5R9IR49"/>
<evidence type="ECO:0000256" key="1">
    <source>
        <dbReference type="ARBA" id="ARBA00022801"/>
    </source>
</evidence>
<dbReference type="EMBL" id="VCBC01000004">
    <property type="protein sequence ID" value="TLU66953.1"/>
    <property type="molecule type" value="Genomic_DNA"/>
</dbReference>
<evidence type="ECO:0000313" key="3">
    <source>
        <dbReference type="Proteomes" id="UP000307790"/>
    </source>
</evidence>
<dbReference type="Proteomes" id="UP000307790">
    <property type="component" value="Unassembled WGS sequence"/>
</dbReference>
<evidence type="ECO:0000313" key="2">
    <source>
        <dbReference type="EMBL" id="TLU66953.1"/>
    </source>
</evidence>
<name>A0A5R9IR49_9GAMM</name>
<keyword evidence="1 2" id="KW-0378">Hydrolase</keyword>
<dbReference type="OrthoDB" id="9955at2"/>
<dbReference type="PANTHER" id="PTHR22946">
    <property type="entry name" value="DIENELACTONE HYDROLASE DOMAIN-CONTAINING PROTEIN-RELATED"/>
    <property type="match status" value="1"/>
</dbReference>
<dbReference type="InterPro" id="IPR050261">
    <property type="entry name" value="FrsA_esterase"/>
</dbReference>
<protein>
    <submittedName>
        <fullName evidence="2">Alpha/beta fold hydrolase</fullName>
    </submittedName>
</protein>